<dbReference type="EMBL" id="JAAWWB010001006">
    <property type="protein sequence ID" value="KAG6736350.1"/>
    <property type="molecule type" value="Genomic_DNA"/>
</dbReference>
<keyword evidence="1" id="KW-0732">Signal</keyword>
<protein>
    <submittedName>
        <fullName evidence="2">Uncharacterized protein</fullName>
    </submittedName>
</protein>
<gene>
    <name evidence="2" type="ORF">POTOM_060905</name>
</gene>
<feature type="chain" id="PRO_5036450874" evidence="1">
    <location>
        <begin position="18"/>
        <end position="113"/>
    </location>
</feature>
<organism evidence="2 3">
    <name type="scientific">Populus tomentosa</name>
    <name type="common">Chinese white poplar</name>
    <dbReference type="NCBI Taxonomy" id="118781"/>
    <lineage>
        <taxon>Eukaryota</taxon>
        <taxon>Viridiplantae</taxon>
        <taxon>Streptophyta</taxon>
        <taxon>Embryophyta</taxon>
        <taxon>Tracheophyta</taxon>
        <taxon>Spermatophyta</taxon>
        <taxon>Magnoliopsida</taxon>
        <taxon>eudicotyledons</taxon>
        <taxon>Gunneridae</taxon>
        <taxon>Pentapetalae</taxon>
        <taxon>rosids</taxon>
        <taxon>fabids</taxon>
        <taxon>Malpighiales</taxon>
        <taxon>Salicaceae</taxon>
        <taxon>Saliceae</taxon>
        <taxon>Populus</taxon>
    </lineage>
</organism>
<proteinExistence type="predicted"/>
<dbReference type="AlphaFoldDB" id="A0A8X7XRH0"/>
<reference evidence="2" key="1">
    <citation type="journal article" date="2020" name="bioRxiv">
        <title>Hybrid origin of Populus tomentosa Carr. identified through genome sequencing and phylogenomic analysis.</title>
        <authorList>
            <person name="An X."/>
            <person name="Gao K."/>
            <person name="Chen Z."/>
            <person name="Li J."/>
            <person name="Yang X."/>
            <person name="Yang X."/>
            <person name="Zhou J."/>
            <person name="Guo T."/>
            <person name="Zhao T."/>
            <person name="Huang S."/>
            <person name="Miao D."/>
            <person name="Khan W.U."/>
            <person name="Rao P."/>
            <person name="Ye M."/>
            <person name="Lei B."/>
            <person name="Liao W."/>
            <person name="Wang J."/>
            <person name="Ji L."/>
            <person name="Li Y."/>
            <person name="Guo B."/>
            <person name="Mustafa N.S."/>
            <person name="Li S."/>
            <person name="Yun Q."/>
            <person name="Keller S.R."/>
            <person name="Mao J."/>
            <person name="Zhang R."/>
            <person name="Strauss S.H."/>
        </authorList>
    </citation>
    <scope>NUCLEOTIDE SEQUENCE</scope>
    <source>
        <strain evidence="2">GM15</strain>
        <tissue evidence="2">Leaf</tissue>
    </source>
</reference>
<sequence length="113" mass="12694">MLLCLFTLWWFSFLVNPDIKDGRIVGIHHSDHVTPLPLDTKHVSLAASATSPLAQVPEDLKPSNEIQALSVSNESFLLYENGEDFVKTMHRADHEIPPTLNTYKSCCTHHNIS</sequence>
<comment type="caution">
    <text evidence="2">The sequence shown here is derived from an EMBL/GenBank/DDBJ whole genome shotgun (WGS) entry which is preliminary data.</text>
</comment>
<evidence type="ECO:0000313" key="2">
    <source>
        <dbReference type="EMBL" id="KAG6736350.1"/>
    </source>
</evidence>
<evidence type="ECO:0000313" key="3">
    <source>
        <dbReference type="Proteomes" id="UP000886885"/>
    </source>
</evidence>
<dbReference type="Proteomes" id="UP000886885">
    <property type="component" value="Unassembled WGS sequence"/>
</dbReference>
<feature type="signal peptide" evidence="1">
    <location>
        <begin position="1"/>
        <end position="17"/>
    </location>
</feature>
<dbReference type="OrthoDB" id="1191655at2759"/>
<accession>A0A8X7XRH0</accession>
<name>A0A8X7XRH0_POPTO</name>
<keyword evidence="3" id="KW-1185">Reference proteome</keyword>
<evidence type="ECO:0000256" key="1">
    <source>
        <dbReference type="SAM" id="SignalP"/>
    </source>
</evidence>